<evidence type="ECO:0000313" key="2">
    <source>
        <dbReference type="EMBL" id="KAK4033782.1"/>
    </source>
</evidence>
<feature type="compositionally biased region" description="Polar residues" evidence="1">
    <location>
        <begin position="214"/>
        <end position="224"/>
    </location>
</feature>
<evidence type="ECO:0000313" key="3">
    <source>
        <dbReference type="Proteomes" id="UP001303115"/>
    </source>
</evidence>
<organism evidence="2 3">
    <name type="scientific">Parachaetomium inaequale</name>
    <dbReference type="NCBI Taxonomy" id="2588326"/>
    <lineage>
        <taxon>Eukaryota</taxon>
        <taxon>Fungi</taxon>
        <taxon>Dikarya</taxon>
        <taxon>Ascomycota</taxon>
        <taxon>Pezizomycotina</taxon>
        <taxon>Sordariomycetes</taxon>
        <taxon>Sordariomycetidae</taxon>
        <taxon>Sordariales</taxon>
        <taxon>Chaetomiaceae</taxon>
        <taxon>Parachaetomium</taxon>
    </lineage>
</organism>
<dbReference type="AlphaFoldDB" id="A0AAN6PD28"/>
<comment type="caution">
    <text evidence="2">The sequence shown here is derived from an EMBL/GenBank/DDBJ whole genome shotgun (WGS) entry which is preliminary data.</text>
</comment>
<sequence length="436" mass="48937">MVVTSYSSWKELNDNPCWPPPFLWKVVVEYRPYGGGNFFTCDLTRRVDSAMIYNVANQLDGTGIKEKLLTLFASRNPESVIAAFSDQEHSILKDYLDSIGRLEPIQALDVSPYFNRLKAMIYRRPSPSAGRGPTPIQADLTAIRVNNVLSTLTFPGWPLRLNTGTKSVTMHLADFLFRQLHPERTINPSNLTSLTIYINDKDGSSHTPARGQAHDNSSNNSAVHNNPHWQELLARPIPQPPVPPASRMLETRLLELARHAGPSLRALHLLLKMDAADARRVHQPQGRLLNRSRLRRGTVQDGDGPAQAAAAIAAATAQAVQADKDAEMRRLVDGLPPGVQRLNLVEWFGVDLDAGDPGIQHKWWARQQRLAVVALKALGRFFQLVRPTLKRVDLVRGEPPFELFPHEKRRYMKDDEEMGEVVLEYEARGIELRLGD</sequence>
<keyword evidence="3" id="KW-1185">Reference proteome</keyword>
<dbReference type="EMBL" id="MU854510">
    <property type="protein sequence ID" value="KAK4033782.1"/>
    <property type="molecule type" value="Genomic_DNA"/>
</dbReference>
<name>A0AAN6PD28_9PEZI</name>
<dbReference type="Proteomes" id="UP001303115">
    <property type="component" value="Unassembled WGS sequence"/>
</dbReference>
<gene>
    <name evidence="2" type="ORF">C8A01DRAFT_39752</name>
</gene>
<reference evidence="3" key="1">
    <citation type="journal article" date="2023" name="Mol. Phylogenet. Evol.">
        <title>Genome-scale phylogeny and comparative genomics of the fungal order Sordariales.</title>
        <authorList>
            <person name="Hensen N."/>
            <person name="Bonometti L."/>
            <person name="Westerberg I."/>
            <person name="Brannstrom I.O."/>
            <person name="Guillou S."/>
            <person name="Cros-Aarteil S."/>
            <person name="Calhoun S."/>
            <person name="Haridas S."/>
            <person name="Kuo A."/>
            <person name="Mondo S."/>
            <person name="Pangilinan J."/>
            <person name="Riley R."/>
            <person name="LaButti K."/>
            <person name="Andreopoulos B."/>
            <person name="Lipzen A."/>
            <person name="Chen C."/>
            <person name="Yan M."/>
            <person name="Daum C."/>
            <person name="Ng V."/>
            <person name="Clum A."/>
            <person name="Steindorff A."/>
            <person name="Ohm R.A."/>
            <person name="Martin F."/>
            <person name="Silar P."/>
            <person name="Natvig D.O."/>
            <person name="Lalanne C."/>
            <person name="Gautier V."/>
            <person name="Ament-Velasquez S.L."/>
            <person name="Kruys A."/>
            <person name="Hutchinson M.I."/>
            <person name="Powell A.J."/>
            <person name="Barry K."/>
            <person name="Miller A.N."/>
            <person name="Grigoriev I.V."/>
            <person name="Debuchy R."/>
            <person name="Gladieux P."/>
            <person name="Hiltunen Thoren M."/>
            <person name="Johannesson H."/>
        </authorList>
    </citation>
    <scope>NUCLEOTIDE SEQUENCE [LARGE SCALE GENOMIC DNA]</scope>
    <source>
        <strain evidence="3">CBS 284.82</strain>
    </source>
</reference>
<accession>A0AAN6PD28</accession>
<protein>
    <submittedName>
        <fullName evidence="2">Uncharacterized protein</fullName>
    </submittedName>
</protein>
<proteinExistence type="predicted"/>
<evidence type="ECO:0000256" key="1">
    <source>
        <dbReference type="SAM" id="MobiDB-lite"/>
    </source>
</evidence>
<feature type="region of interest" description="Disordered" evidence="1">
    <location>
        <begin position="202"/>
        <end position="224"/>
    </location>
</feature>